<sequence>MQAVLSPLQLSVSPAELHGALAGWIAGGGDANGGWLAKVLADDGLAQPEDDTFKALRDATLASMEDRELNFHLLLPDDDAAVDVRGNALFDWCRAFLGGFGLAAGPNPPLSEEGSEALEDLARLAMAEAESDGDEEDEAAFAEIEEFVRVAALLLHGDCALGPRHRKRLH</sequence>
<keyword evidence="3" id="KW-1185">Reference proteome</keyword>
<name>A0A344J8L1_9GAMM</name>
<comment type="similarity">
    <text evidence="1">Belongs to the UPF0149 family.</text>
</comment>
<dbReference type="RefSeq" id="WP_112927576.1">
    <property type="nucleotide sequence ID" value="NZ_CP029556.1"/>
</dbReference>
<accession>A0A344J8L1</accession>
<dbReference type="KEGG" id="lue:DCD74_00120"/>
<dbReference type="OrthoDB" id="9783391at2"/>
<evidence type="ECO:0000256" key="1">
    <source>
        <dbReference type="ARBA" id="ARBA00038308"/>
    </source>
</evidence>
<dbReference type="EMBL" id="CP029556">
    <property type="protein sequence ID" value="AXA85371.1"/>
    <property type="molecule type" value="Genomic_DNA"/>
</dbReference>
<dbReference type="AlphaFoldDB" id="A0A344J8L1"/>
<reference evidence="3" key="1">
    <citation type="submission" date="2018-05" db="EMBL/GenBank/DDBJ databases">
        <title>Luteimonas pekinense sp. nov., isolated from human Meibomian gland secretions, Beijing, China.</title>
        <authorList>
            <person name="Wen T."/>
            <person name="Bai H."/>
            <person name="Lv H."/>
        </authorList>
    </citation>
    <scope>NUCLEOTIDE SEQUENCE [LARGE SCALE GENOMIC DNA]</scope>
    <source>
        <strain evidence="3">83-4</strain>
    </source>
</reference>
<dbReference type="GO" id="GO:0005829">
    <property type="term" value="C:cytosol"/>
    <property type="evidence" value="ECO:0007669"/>
    <property type="project" value="TreeGrafter"/>
</dbReference>
<dbReference type="PANTHER" id="PTHR37528:SF1">
    <property type="entry name" value="UPF0149 PROTEIN YGFB"/>
    <property type="match status" value="1"/>
</dbReference>
<dbReference type="PANTHER" id="PTHR37528">
    <property type="entry name" value="UPF0149 PROTEIN YGFB"/>
    <property type="match status" value="1"/>
</dbReference>
<dbReference type="Pfam" id="PF03695">
    <property type="entry name" value="UPF0149"/>
    <property type="match status" value="1"/>
</dbReference>
<dbReference type="InterPro" id="IPR011978">
    <property type="entry name" value="YgfB-like"/>
</dbReference>
<evidence type="ECO:0000313" key="2">
    <source>
        <dbReference type="EMBL" id="AXA85371.1"/>
    </source>
</evidence>
<gene>
    <name evidence="2" type="ORF">DCD74_00120</name>
</gene>
<evidence type="ECO:0000313" key="3">
    <source>
        <dbReference type="Proteomes" id="UP000251842"/>
    </source>
</evidence>
<proteinExistence type="inferred from homology"/>
<dbReference type="Proteomes" id="UP000251842">
    <property type="component" value="Chromosome"/>
</dbReference>
<dbReference type="Gene3D" id="1.20.120.740">
    <property type="entry name" value="YgfB uncharacterised protein family UPF0149, PF03695"/>
    <property type="match status" value="1"/>
</dbReference>
<protein>
    <submittedName>
        <fullName evidence="2">YecA family protein</fullName>
    </submittedName>
</protein>
<organism evidence="2 3">
    <name type="scientific">Solilutibacter oculi</name>
    <dbReference type="NCBI Taxonomy" id="2698682"/>
    <lineage>
        <taxon>Bacteria</taxon>
        <taxon>Pseudomonadati</taxon>
        <taxon>Pseudomonadota</taxon>
        <taxon>Gammaproteobacteria</taxon>
        <taxon>Lysobacterales</taxon>
        <taxon>Lysobacteraceae</taxon>
        <taxon>Solilutibacter</taxon>
    </lineage>
</organism>
<dbReference type="InterPro" id="IPR036255">
    <property type="entry name" value="YgfB-like_sf"/>
</dbReference>
<dbReference type="SUPFAM" id="SSF101327">
    <property type="entry name" value="YgfB-like"/>
    <property type="match status" value="1"/>
</dbReference>
<dbReference type="NCBIfam" id="NF003405">
    <property type="entry name" value="PRK04758.1"/>
    <property type="match status" value="1"/>
</dbReference>